<proteinExistence type="predicted"/>
<accession>A0A4Q2UGF3</accession>
<gene>
    <name evidence="1" type="ORF">EQG79_18975</name>
</gene>
<dbReference type="EMBL" id="SBLB01000005">
    <property type="protein sequence ID" value="RYC68443.1"/>
    <property type="molecule type" value="Genomic_DNA"/>
</dbReference>
<evidence type="ECO:0000313" key="2">
    <source>
        <dbReference type="Proteomes" id="UP000290407"/>
    </source>
</evidence>
<dbReference type="InterPro" id="IPR007822">
    <property type="entry name" value="LANC-like"/>
</dbReference>
<dbReference type="Gene3D" id="1.50.10.20">
    <property type="match status" value="1"/>
</dbReference>
<comment type="caution">
    <text evidence="1">The sequence shown here is derived from an EMBL/GenBank/DDBJ whole genome shotgun (WGS) entry which is preliminary data.</text>
</comment>
<dbReference type="Proteomes" id="UP000290407">
    <property type="component" value="Unassembled WGS sequence"/>
</dbReference>
<dbReference type="GO" id="GO:0031179">
    <property type="term" value="P:peptide modification"/>
    <property type="evidence" value="ECO:0007669"/>
    <property type="project" value="InterPro"/>
</dbReference>
<evidence type="ECO:0000313" key="1">
    <source>
        <dbReference type="EMBL" id="RYC68443.1"/>
    </source>
</evidence>
<keyword evidence="2" id="KW-1185">Reference proteome</keyword>
<sequence length="353" mass="39317">MPANWTASYARTTPQTTPIESALFQVWQGNETRWPMLRRQVVEEDLGQHPDARLALLLGEETLRHQPPGPERAAFDRYLCRVGCEAIEAGSFSVADGIAPLVRHFLARPATDLAHAYADVLLDLLLPRLQQELRTPQVKLSLADGLTGALASLGAILDRIDGERIGIYGSGIRALIEQYVRSLQGWQLPVDADQDQHTMFPRVISRPDMIWETATQNGWAYGDVGQALFLARASRWLHQPALATWATRIAMYTVFRRMAGNLTVSESGIRNGQAGLLLLYWQLYQLTDEPELKREADYWQQQLTVSIPALEAAPQPDHSLLDGLLGIYGALRAVDEGDLPLQSLLFDLEGPYA</sequence>
<organism evidence="1 2">
    <name type="scientific">Spirosoma sordidisoli</name>
    <dbReference type="NCBI Taxonomy" id="2502893"/>
    <lineage>
        <taxon>Bacteria</taxon>
        <taxon>Pseudomonadati</taxon>
        <taxon>Bacteroidota</taxon>
        <taxon>Cytophagia</taxon>
        <taxon>Cytophagales</taxon>
        <taxon>Cytophagaceae</taxon>
        <taxon>Spirosoma</taxon>
    </lineage>
</organism>
<dbReference type="RefSeq" id="WP_129603218.1">
    <property type="nucleotide sequence ID" value="NZ_SBLB01000005.1"/>
</dbReference>
<dbReference type="Pfam" id="PF05147">
    <property type="entry name" value="LANC_like"/>
    <property type="match status" value="1"/>
</dbReference>
<reference evidence="1 2" key="1">
    <citation type="submission" date="2019-01" db="EMBL/GenBank/DDBJ databases">
        <title>Spirosoma flava sp. nov., a propanil-degrading bacterium isolated from herbicide-contaminated soil.</title>
        <authorList>
            <person name="Zhang L."/>
            <person name="Jiang J.-D."/>
        </authorList>
    </citation>
    <scope>NUCLEOTIDE SEQUENCE [LARGE SCALE GENOMIC DNA]</scope>
    <source>
        <strain evidence="1 2">TY50</strain>
    </source>
</reference>
<name>A0A4Q2UGF3_9BACT</name>
<dbReference type="SUPFAM" id="SSF158745">
    <property type="entry name" value="LanC-like"/>
    <property type="match status" value="1"/>
</dbReference>
<dbReference type="AlphaFoldDB" id="A0A4Q2UGF3"/>
<protein>
    <submittedName>
        <fullName evidence="1">Uncharacterized protein</fullName>
    </submittedName>
</protein>